<organism evidence="1 2">
    <name type="scientific">Muricoccus pecuniae</name>
    <dbReference type="NCBI Taxonomy" id="693023"/>
    <lineage>
        <taxon>Bacteria</taxon>
        <taxon>Pseudomonadati</taxon>
        <taxon>Pseudomonadota</taxon>
        <taxon>Alphaproteobacteria</taxon>
        <taxon>Acetobacterales</taxon>
        <taxon>Roseomonadaceae</taxon>
        <taxon>Muricoccus</taxon>
    </lineage>
</organism>
<dbReference type="Proteomes" id="UP000580654">
    <property type="component" value="Unassembled WGS sequence"/>
</dbReference>
<keyword evidence="2" id="KW-1185">Reference proteome</keyword>
<proteinExistence type="predicted"/>
<evidence type="ECO:0000313" key="2">
    <source>
        <dbReference type="Proteomes" id="UP000580654"/>
    </source>
</evidence>
<gene>
    <name evidence="1" type="ORF">FHS87_004636</name>
</gene>
<evidence type="ECO:0000313" key="1">
    <source>
        <dbReference type="EMBL" id="MBB5696565.1"/>
    </source>
</evidence>
<protein>
    <submittedName>
        <fullName evidence="1">Uncharacterized protein</fullName>
    </submittedName>
</protein>
<comment type="caution">
    <text evidence="1">The sequence shown here is derived from an EMBL/GenBank/DDBJ whole genome shotgun (WGS) entry which is preliminary data.</text>
</comment>
<dbReference type="EMBL" id="JACIJD010000056">
    <property type="protein sequence ID" value="MBB5696565.1"/>
    <property type="molecule type" value="Genomic_DNA"/>
</dbReference>
<sequence>MTGPPREKRITMPKISVPKPYDVLASRLRESIL</sequence>
<reference evidence="1 2" key="1">
    <citation type="submission" date="2020-08" db="EMBL/GenBank/DDBJ databases">
        <title>Genomic Encyclopedia of Type Strains, Phase IV (KMG-IV): sequencing the most valuable type-strain genomes for metagenomic binning, comparative biology and taxonomic classification.</title>
        <authorList>
            <person name="Goeker M."/>
        </authorList>
    </citation>
    <scope>NUCLEOTIDE SEQUENCE [LARGE SCALE GENOMIC DNA]</scope>
    <source>
        <strain evidence="1 2">DSM 25622</strain>
    </source>
</reference>
<name>A0A840Y754_9PROT</name>
<dbReference type="AlphaFoldDB" id="A0A840Y754"/>
<accession>A0A840Y754</accession>